<sequence>MSFEELGKLLKEVNQTFEEAKKTGERFSEMAERTLSKHLQKLDATNQFGLIRLKKMTILEQLCLYSKKDREHRLEKCIERMQQAANKTAQADYERDVAGS</sequence>
<keyword evidence="2" id="KW-1185">Reference proteome</keyword>
<protein>
    <submittedName>
        <fullName evidence="1">Uncharacterized protein</fullName>
    </submittedName>
</protein>
<proteinExistence type="predicted"/>
<dbReference type="AlphaFoldDB" id="A0A9D4FN98"/>
<reference evidence="1" key="1">
    <citation type="journal article" date="2019" name="bioRxiv">
        <title>The Genome of the Zebra Mussel, Dreissena polymorpha: A Resource for Invasive Species Research.</title>
        <authorList>
            <person name="McCartney M.A."/>
            <person name="Auch B."/>
            <person name="Kono T."/>
            <person name="Mallez S."/>
            <person name="Zhang Y."/>
            <person name="Obille A."/>
            <person name="Becker A."/>
            <person name="Abrahante J.E."/>
            <person name="Garbe J."/>
            <person name="Badalamenti J.P."/>
            <person name="Herman A."/>
            <person name="Mangelson H."/>
            <person name="Liachko I."/>
            <person name="Sullivan S."/>
            <person name="Sone E.D."/>
            <person name="Koren S."/>
            <person name="Silverstein K.A.T."/>
            <person name="Beckman K.B."/>
            <person name="Gohl D.M."/>
        </authorList>
    </citation>
    <scope>NUCLEOTIDE SEQUENCE</scope>
    <source>
        <strain evidence="1">Duluth1</strain>
        <tissue evidence="1">Whole animal</tissue>
    </source>
</reference>
<dbReference type="Proteomes" id="UP000828390">
    <property type="component" value="Unassembled WGS sequence"/>
</dbReference>
<dbReference type="EMBL" id="JAIWYP010000007">
    <property type="protein sequence ID" value="KAH3798977.1"/>
    <property type="molecule type" value="Genomic_DNA"/>
</dbReference>
<organism evidence="1 2">
    <name type="scientific">Dreissena polymorpha</name>
    <name type="common">Zebra mussel</name>
    <name type="synonym">Mytilus polymorpha</name>
    <dbReference type="NCBI Taxonomy" id="45954"/>
    <lineage>
        <taxon>Eukaryota</taxon>
        <taxon>Metazoa</taxon>
        <taxon>Spiralia</taxon>
        <taxon>Lophotrochozoa</taxon>
        <taxon>Mollusca</taxon>
        <taxon>Bivalvia</taxon>
        <taxon>Autobranchia</taxon>
        <taxon>Heteroconchia</taxon>
        <taxon>Euheterodonta</taxon>
        <taxon>Imparidentia</taxon>
        <taxon>Neoheterodontei</taxon>
        <taxon>Myida</taxon>
        <taxon>Dreissenoidea</taxon>
        <taxon>Dreissenidae</taxon>
        <taxon>Dreissena</taxon>
    </lineage>
</organism>
<accession>A0A9D4FN98</accession>
<evidence type="ECO:0000313" key="1">
    <source>
        <dbReference type="EMBL" id="KAH3798977.1"/>
    </source>
</evidence>
<comment type="caution">
    <text evidence="1">The sequence shown here is derived from an EMBL/GenBank/DDBJ whole genome shotgun (WGS) entry which is preliminary data.</text>
</comment>
<reference evidence="1" key="2">
    <citation type="submission" date="2020-11" db="EMBL/GenBank/DDBJ databases">
        <authorList>
            <person name="McCartney M.A."/>
            <person name="Auch B."/>
            <person name="Kono T."/>
            <person name="Mallez S."/>
            <person name="Becker A."/>
            <person name="Gohl D.M."/>
            <person name="Silverstein K.A.T."/>
            <person name="Koren S."/>
            <person name="Bechman K.B."/>
            <person name="Herman A."/>
            <person name="Abrahante J.E."/>
            <person name="Garbe J."/>
        </authorList>
    </citation>
    <scope>NUCLEOTIDE SEQUENCE</scope>
    <source>
        <strain evidence="1">Duluth1</strain>
        <tissue evidence="1">Whole animal</tissue>
    </source>
</reference>
<gene>
    <name evidence="1" type="ORF">DPMN_152581</name>
</gene>
<evidence type="ECO:0000313" key="2">
    <source>
        <dbReference type="Proteomes" id="UP000828390"/>
    </source>
</evidence>
<name>A0A9D4FN98_DREPO</name>